<evidence type="ECO:0000313" key="2">
    <source>
        <dbReference type="EMBL" id="GMA93221.1"/>
    </source>
</evidence>
<dbReference type="EMBL" id="BSVB01000001">
    <property type="protein sequence ID" value="GMA97129.1"/>
    <property type="molecule type" value="Genomic_DNA"/>
</dbReference>
<dbReference type="RefSeq" id="WP_284251929.1">
    <property type="nucleotide sequence ID" value="NZ_BAAAQO010000004.1"/>
</dbReference>
<dbReference type="SUPFAM" id="SSF56601">
    <property type="entry name" value="beta-lactamase/transpeptidase-like"/>
    <property type="match status" value="1"/>
</dbReference>
<evidence type="ECO:0000313" key="4">
    <source>
        <dbReference type="Proteomes" id="UP001157034"/>
    </source>
</evidence>
<dbReference type="InterPro" id="IPR001967">
    <property type="entry name" value="Peptidase_S11_N"/>
</dbReference>
<name>A0ABQ6JY30_9MICO</name>
<keyword evidence="4" id="KW-1185">Reference proteome</keyword>
<reference evidence="4" key="2">
    <citation type="journal article" date="2019" name="Int. J. Syst. Evol. Microbiol.">
        <title>The Global Catalogue of Microorganisms (GCM) 10K type strain sequencing project: providing services to taxonomists for standard genome sequencing and annotation.</title>
        <authorList>
            <consortium name="The Broad Institute Genomics Platform"/>
            <consortium name="The Broad Institute Genome Sequencing Center for Infectious Disease"/>
            <person name="Wu L."/>
            <person name="Ma J."/>
        </authorList>
    </citation>
    <scope>NUCLEOTIDE SEQUENCE [LARGE SCALE GENOMIC DNA]</scope>
    <source>
        <strain evidence="4">NBRC 108894</strain>
    </source>
</reference>
<dbReference type="Gene3D" id="3.40.710.10">
    <property type="entry name" value="DD-peptidase/beta-lactamase superfamily"/>
    <property type="match status" value="1"/>
</dbReference>
<reference evidence="2" key="1">
    <citation type="journal article" date="2014" name="Int. J. Syst. Evol. Microbiol.">
        <title>Complete genome of a new Firmicutes species belonging to the dominant human colonic microbiota ('Ruminococcus bicirculans') reveals two chromosomes and a selective capacity to utilize plant glucans.</title>
        <authorList>
            <consortium name="NISC Comparative Sequencing Program"/>
            <person name="Wegmann U."/>
            <person name="Louis P."/>
            <person name="Goesmann A."/>
            <person name="Henrissat B."/>
            <person name="Duncan S.H."/>
            <person name="Flint H.J."/>
        </authorList>
    </citation>
    <scope>NUCLEOTIDE SEQUENCE</scope>
    <source>
        <strain evidence="2">NBRC 108894</strain>
    </source>
</reference>
<dbReference type="EMBL" id="BSVB01000001">
    <property type="protein sequence ID" value="GMA93221.1"/>
    <property type="molecule type" value="Genomic_DNA"/>
</dbReference>
<feature type="domain" description="Peptidase S11 D-alanyl-D-alanine carboxypeptidase A N-terminal" evidence="1">
    <location>
        <begin position="82"/>
        <end position="273"/>
    </location>
</feature>
<proteinExistence type="predicted"/>
<evidence type="ECO:0000313" key="3">
    <source>
        <dbReference type="EMBL" id="GMA97129.1"/>
    </source>
</evidence>
<accession>A0ABQ6JY30</accession>
<gene>
    <name evidence="2" type="ORF">GCM10025881_00450</name>
    <name evidence="3" type="ORF">GCM10025881_39530</name>
</gene>
<evidence type="ECO:0000259" key="1">
    <source>
        <dbReference type="Pfam" id="PF00768"/>
    </source>
</evidence>
<comment type="caution">
    <text evidence="2">The sequence shown here is derived from an EMBL/GenBank/DDBJ whole genome shotgun (WGS) entry which is preliminary data.</text>
</comment>
<protein>
    <submittedName>
        <fullName evidence="2">Penicillin-binding protein</fullName>
    </submittedName>
</protein>
<dbReference type="InterPro" id="IPR012338">
    <property type="entry name" value="Beta-lactam/transpept-like"/>
</dbReference>
<reference evidence="2" key="3">
    <citation type="submission" date="2023-02" db="EMBL/GenBank/DDBJ databases">
        <authorList>
            <person name="Sun Q."/>
            <person name="Mori K."/>
        </authorList>
    </citation>
    <scope>NUCLEOTIDE SEQUENCE</scope>
    <source>
        <strain evidence="2">NBRC 108894</strain>
    </source>
</reference>
<dbReference type="Pfam" id="PF00768">
    <property type="entry name" value="Peptidase_S11"/>
    <property type="match status" value="1"/>
</dbReference>
<sequence length="409" mass="41917">MPTPATYRRRRLAALLIAVVVVGGGLYGTLTLLAPVRGVAATVTAPAIPPTAAAQPGLPSYGASAVGVVGYPQAAATAGRTDAVPMASISKVITALVVLQAKPLKPGEAGPTITMTSDDVALYRHYLSLDGEVVQVQPGFRFSELDLLKLALVKSANNYAGSLALWAFGSSAGYADAATAWLSAHGLTGIHVVEPTGIDPRNVGTASDLVELGELALQDPVVAPIVSSATATVPNVGSVRNTNTLLGTDGVDGVKTGTLNDWGANLLFASDRTIGGKAITIVGVVLGGRDHATIDRDIRALIRSVVAGFHVVTLASRGQVFGGYTMPWGQRAELVATKKVTTLVWGAVTVAPRVTAENLTTAVRGADVGTARFTVAGTTLSVPLELSRGIQDPGWGWRLGHPGIVFGGV</sequence>
<dbReference type="Proteomes" id="UP001157034">
    <property type="component" value="Unassembled WGS sequence"/>
</dbReference>
<organism evidence="2 4">
    <name type="scientific">Pseudolysinimonas kribbensis</name>
    <dbReference type="NCBI Taxonomy" id="433641"/>
    <lineage>
        <taxon>Bacteria</taxon>
        <taxon>Bacillati</taxon>
        <taxon>Actinomycetota</taxon>
        <taxon>Actinomycetes</taxon>
        <taxon>Micrococcales</taxon>
        <taxon>Microbacteriaceae</taxon>
        <taxon>Pseudolysinimonas</taxon>
    </lineage>
</organism>